<evidence type="ECO:0000256" key="5">
    <source>
        <dbReference type="ARBA" id="ARBA00022692"/>
    </source>
</evidence>
<dbReference type="Gene3D" id="1.10.3470.10">
    <property type="entry name" value="ABC transporter involved in vitamin B12 uptake, BtuC"/>
    <property type="match status" value="1"/>
</dbReference>
<comment type="caution">
    <text evidence="9">The sequence shown here is derived from an EMBL/GenBank/DDBJ whole genome shotgun (WGS) entry which is preliminary data.</text>
</comment>
<evidence type="ECO:0000256" key="8">
    <source>
        <dbReference type="SAM" id="Phobius"/>
    </source>
</evidence>
<dbReference type="AlphaFoldDB" id="A0A0N8T3F3"/>
<dbReference type="Pfam" id="PF01032">
    <property type="entry name" value="FecCD"/>
    <property type="match status" value="1"/>
</dbReference>
<evidence type="ECO:0000256" key="6">
    <source>
        <dbReference type="ARBA" id="ARBA00022989"/>
    </source>
</evidence>
<sequence length="38" mass="4193">MIWVDVISRTLIAPEDLPIGIATALLGGVFFIFMMKRG</sequence>
<dbReference type="InterPro" id="IPR037294">
    <property type="entry name" value="ABC_BtuC-like"/>
</dbReference>
<dbReference type="STRING" id="129140.ALO44_200086"/>
<dbReference type="Proteomes" id="UP000050474">
    <property type="component" value="Unassembled WGS sequence"/>
</dbReference>
<reference evidence="9 10" key="1">
    <citation type="submission" date="2015-09" db="EMBL/GenBank/DDBJ databases">
        <title>Genome announcement of multiple Pseudomonas syringae strains.</title>
        <authorList>
            <person name="Thakur S."/>
            <person name="Wang P.W."/>
            <person name="Gong Y."/>
            <person name="Weir B.S."/>
            <person name="Guttman D.S."/>
        </authorList>
    </citation>
    <scope>NUCLEOTIDE SEQUENCE [LARGE SCALE GENOMIC DNA]</scope>
    <source>
        <strain evidence="9 10">ICMP4091</strain>
    </source>
</reference>
<keyword evidence="3" id="KW-0813">Transport</keyword>
<keyword evidence="6 8" id="KW-1133">Transmembrane helix</keyword>
<comment type="similarity">
    <text evidence="2">Belongs to the binding-protein-dependent transport system permease family. FecCD subfamily.</text>
</comment>
<evidence type="ECO:0000256" key="4">
    <source>
        <dbReference type="ARBA" id="ARBA00022475"/>
    </source>
</evidence>
<feature type="transmembrane region" description="Helical" evidence="8">
    <location>
        <begin position="17"/>
        <end position="35"/>
    </location>
</feature>
<evidence type="ECO:0000313" key="10">
    <source>
        <dbReference type="Proteomes" id="UP000050474"/>
    </source>
</evidence>
<organism evidence="9 10">
    <name type="scientific">Pseudomonas syringae pv. tagetis</name>
    <dbReference type="NCBI Taxonomy" id="129140"/>
    <lineage>
        <taxon>Bacteria</taxon>
        <taxon>Pseudomonadati</taxon>
        <taxon>Pseudomonadota</taxon>
        <taxon>Gammaproteobacteria</taxon>
        <taxon>Pseudomonadales</taxon>
        <taxon>Pseudomonadaceae</taxon>
        <taxon>Pseudomonas</taxon>
    </lineage>
</organism>
<dbReference type="GO" id="GO:0005886">
    <property type="term" value="C:plasma membrane"/>
    <property type="evidence" value="ECO:0007669"/>
    <property type="project" value="UniProtKB-SubCell"/>
</dbReference>
<keyword evidence="4" id="KW-1003">Cell membrane</keyword>
<dbReference type="EMBL" id="LJRM01000107">
    <property type="protein sequence ID" value="KPY85432.1"/>
    <property type="molecule type" value="Genomic_DNA"/>
</dbReference>
<accession>A0A0N8T3F3</accession>
<evidence type="ECO:0000256" key="1">
    <source>
        <dbReference type="ARBA" id="ARBA00004651"/>
    </source>
</evidence>
<gene>
    <name evidence="9" type="ORF">ALO44_200086</name>
</gene>
<evidence type="ECO:0000256" key="2">
    <source>
        <dbReference type="ARBA" id="ARBA00007935"/>
    </source>
</evidence>
<keyword evidence="7 8" id="KW-0472">Membrane</keyword>
<dbReference type="PATRIC" id="fig|129140.3.peg.3032"/>
<name>A0A0N8T3F3_9PSED</name>
<protein>
    <recommendedName>
        <fullName evidence="11">Hemin ABC transporter, permease protein</fullName>
    </recommendedName>
</protein>
<evidence type="ECO:0000256" key="7">
    <source>
        <dbReference type="ARBA" id="ARBA00023136"/>
    </source>
</evidence>
<proteinExistence type="inferred from homology"/>
<dbReference type="GO" id="GO:0022857">
    <property type="term" value="F:transmembrane transporter activity"/>
    <property type="evidence" value="ECO:0007669"/>
    <property type="project" value="InterPro"/>
</dbReference>
<evidence type="ECO:0000256" key="3">
    <source>
        <dbReference type="ARBA" id="ARBA00022448"/>
    </source>
</evidence>
<keyword evidence="5 8" id="KW-0812">Transmembrane</keyword>
<evidence type="ECO:0000313" key="9">
    <source>
        <dbReference type="EMBL" id="KPY85432.1"/>
    </source>
</evidence>
<dbReference type="SUPFAM" id="SSF81345">
    <property type="entry name" value="ABC transporter involved in vitamin B12 uptake, BtuC"/>
    <property type="match status" value="1"/>
</dbReference>
<dbReference type="InterPro" id="IPR000522">
    <property type="entry name" value="ABC_transptr_permease_BtuC"/>
</dbReference>
<comment type="subcellular location">
    <subcellularLocation>
        <location evidence="1">Cell membrane</location>
        <topology evidence="1">Multi-pass membrane protein</topology>
    </subcellularLocation>
</comment>
<evidence type="ECO:0008006" key="11">
    <source>
        <dbReference type="Google" id="ProtNLM"/>
    </source>
</evidence>